<feature type="domain" description="Outer membrane protein beta-barrel" evidence="3">
    <location>
        <begin position="14"/>
        <end position="179"/>
    </location>
</feature>
<keyword evidence="5" id="KW-1185">Reference proteome</keyword>
<evidence type="ECO:0000259" key="3">
    <source>
        <dbReference type="Pfam" id="PF13505"/>
    </source>
</evidence>
<evidence type="ECO:0000313" key="5">
    <source>
        <dbReference type="Proteomes" id="UP001529491"/>
    </source>
</evidence>
<evidence type="ECO:0000313" key="4">
    <source>
        <dbReference type="EMBL" id="WOT05076.1"/>
    </source>
</evidence>
<reference evidence="4 5" key="1">
    <citation type="submission" date="2023-10" db="EMBL/GenBank/DDBJ databases">
        <title>Complete genome sequence of Shewanella sp. DAU334.</title>
        <authorList>
            <person name="Lee Y.-S."/>
            <person name="Jeong H.-R."/>
            <person name="Hwang E.-J."/>
            <person name="Choi Y.-L."/>
            <person name="Kim G.-D."/>
        </authorList>
    </citation>
    <scope>NUCLEOTIDE SEQUENCE [LARGE SCALE GENOMIC DNA]</scope>
    <source>
        <strain evidence="4 5">DAU334</strain>
    </source>
</reference>
<evidence type="ECO:0000256" key="1">
    <source>
        <dbReference type="ARBA" id="ARBA00022729"/>
    </source>
</evidence>
<dbReference type="Proteomes" id="UP001529491">
    <property type="component" value="Chromosome"/>
</dbReference>
<keyword evidence="1 2" id="KW-0732">Signal</keyword>
<feature type="signal peptide" evidence="2">
    <location>
        <begin position="1"/>
        <end position="22"/>
    </location>
</feature>
<dbReference type="RefSeq" id="WP_310472713.1">
    <property type="nucleotide sequence ID" value="NZ_CP136522.1"/>
</dbReference>
<feature type="chain" id="PRO_5047077901" evidence="2">
    <location>
        <begin position="23"/>
        <end position="179"/>
    </location>
</feature>
<dbReference type="InterPro" id="IPR011250">
    <property type="entry name" value="OMP/PagP_B-barrel"/>
</dbReference>
<name>A0ABZ0JXX8_9GAMM</name>
<gene>
    <name evidence="4" type="ORF">RGE70_17540</name>
</gene>
<organism evidence="4 5">
    <name type="scientific">Shewanella youngdeokensis</name>
    <dbReference type="NCBI Taxonomy" id="2999068"/>
    <lineage>
        <taxon>Bacteria</taxon>
        <taxon>Pseudomonadati</taxon>
        <taxon>Pseudomonadota</taxon>
        <taxon>Gammaproteobacteria</taxon>
        <taxon>Alteromonadales</taxon>
        <taxon>Shewanellaceae</taxon>
        <taxon>Shewanella</taxon>
    </lineage>
</organism>
<evidence type="ECO:0000256" key="2">
    <source>
        <dbReference type="SAM" id="SignalP"/>
    </source>
</evidence>
<dbReference type="Gene3D" id="2.40.160.20">
    <property type="match status" value="1"/>
</dbReference>
<sequence length="179" mass="20023">MKNKMMLAGAICSGFLVGSVNAAEVEFFAGAAAGYQTDTVEGKIAHDTEAAAWQGRVGVLIEQQHRITGTFSYMEDEFSQAGTDYKQEQYSWLISYDYLLPVHKNVNLFAGVTVGANDNKIAGRTDTHSVYGGHAGAQYKWSKHFSSDIGYRYIAQEYDRRDIKIDDSQQVYLTLDYKF</sequence>
<dbReference type="Pfam" id="PF13505">
    <property type="entry name" value="OMP_b-brl"/>
    <property type="match status" value="1"/>
</dbReference>
<dbReference type="SUPFAM" id="SSF56925">
    <property type="entry name" value="OMPA-like"/>
    <property type="match status" value="1"/>
</dbReference>
<proteinExistence type="predicted"/>
<accession>A0ABZ0JXX8</accession>
<protein>
    <submittedName>
        <fullName evidence="4">Outer membrane beta-barrel protein</fullName>
    </submittedName>
</protein>
<dbReference type="InterPro" id="IPR027385">
    <property type="entry name" value="Beta-barrel_OMP"/>
</dbReference>
<dbReference type="EMBL" id="CP136522">
    <property type="protein sequence ID" value="WOT05076.1"/>
    <property type="molecule type" value="Genomic_DNA"/>
</dbReference>